<feature type="domain" description="HTH crp-type" evidence="5">
    <location>
        <begin position="133"/>
        <end position="205"/>
    </location>
</feature>
<organism evidence="6 7">
    <name type="scientific">Sinimarinibacterium thermocellulolyticum</name>
    <dbReference type="NCBI Taxonomy" id="3170016"/>
    <lineage>
        <taxon>Bacteria</taxon>
        <taxon>Pseudomonadati</taxon>
        <taxon>Pseudomonadota</taxon>
        <taxon>Gammaproteobacteria</taxon>
        <taxon>Nevskiales</taxon>
        <taxon>Nevskiaceae</taxon>
        <taxon>Sinimarinibacterium</taxon>
    </lineage>
</organism>
<dbReference type="CDD" id="cd00038">
    <property type="entry name" value="CAP_ED"/>
    <property type="match status" value="1"/>
</dbReference>
<evidence type="ECO:0000256" key="1">
    <source>
        <dbReference type="ARBA" id="ARBA00023015"/>
    </source>
</evidence>
<dbReference type="SMART" id="SM00100">
    <property type="entry name" value="cNMP"/>
    <property type="match status" value="1"/>
</dbReference>
<dbReference type="InterPro" id="IPR014710">
    <property type="entry name" value="RmlC-like_jellyroll"/>
</dbReference>
<dbReference type="SUPFAM" id="SSF46785">
    <property type="entry name" value="Winged helix' DNA-binding domain"/>
    <property type="match status" value="1"/>
</dbReference>
<dbReference type="InterPro" id="IPR036388">
    <property type="entry name" value="WH-like_DNA-bd_sf"/>
</dbReference>
<gene>
    <name evidence="6" type="ORF">ABSH63_01130</name>
</gene>
<dbReference type="PANTHER" id="PTHR24567">
    <property type="entry name" value="CRP FAMILY TRANSCRIPTIONAL REGULATORY PROTEIN"/>
    <property type="match status" value="1"/>
</dbReference>
<dbReference type="RefSeq" id="WP_352886608.1">
    <property type="nucleotide sequence ID" value="NZ_JBEPIJ010000001.1"/>
</dbReference>
<dbReference type="SUPFAM" id="SSF51206">
    <property type="entry name" value="cAMP-binding domain-like"/>
    <property type="match status" value="1"/>
</dbReference>
<keyword evidence="7" id="KW-1185">Reference proteome</keyword>
<evidence type="ECO:0000259" key="4">
    <source>
        <dbReference type="PROSITE" id="PS50042"/>
    </source>
</evidence>
<evidence type="ECO:0000313" key="7">
    <source>
        <dbReference type="Proteomes" id="UP001465331"/>
    </source>
</evidence>
<dbReference type="Gene3D" id="2.60.120.10">
    <property type="entry name" value="Jelly Rolls"/>
    <property type="match status" value="1"/>
</dbReference>
<evidence type="ECO:0000256" key="2">
    <source>
        <dbReference type="ARBA" id="ARBA00023125"/>
    </source>
</evidence>
<dbReference type="Pfam" id="PF13545">
    <property type="entry name" value="HTH_Crp_2"/>
    <property type="match status" value="1"/>
</dbReference>
<dbReference type="InterPro" id="IPR018490">
    <property type="entry name" value="cNMP-bd_dom_sf"/>
</dbReference>
<evidence type="ECO:0000313" key="6">
    <source>
        <dbReference type="EMBL" id="MES0872616.1"/>
    </source>
</evidence>
<dbReference type="PANTHER" id="PTHR24567:SF68">
    <property type="entry name" value="DNA-BINDING TRANSCRIPTIONAL DUAL REGULATOR CRP"/>
    <property type="match status" value="1"/>
</dbReference>
<keyword evidence="1" id="KW-0805">Transcription regulation</keyword>
<dbReference type="InterPro" id="IPR012318">
    <property type="entry name" value="HTH_CRP"/>
</dbReference>
<evidence type="ECO:0000256" key="3">
    <source>
        <dbReference type="ARBA" id="ARBA00023163"/>
    </source>
</evidence>
<dbReference type="PROSITE" id="PS50042">
    <property type="entry name" value="CNMP_BINDING_3"/>
    <property type="match status" value="1"/>
</dbReference>
<keyword evidence="3" id="KW-0804">Transcription</keyword>
<dbReference type="Gene3D" id="1.10.10.10">
    <property type="entry name" value="Winged helix-like DNA-binding domain superfamily/Winged helix DNA-binding domain"/>
    <property type="match status" value="1"/>
</dbReference>
<sequence length="214" mass="23962">MLDRHAIRAFVERAHKRSLPPKHTVLHAGDRPQSIYLILEGSVSVMLEDGDGREMVLDYLNPGEFFGEICLFPEQDLRSARVRTRGPTLVAELDSGAFRSFVAEHPDCMFEIAGQLARRLREAGQRVANLAFLDVTARLARTLHDLARKPDAVPHPSGTLVCISRIELARHVGCSREMAGRALKKLHDDGLVRPQGRKILILDRDYARTLRDAA</sequence>
<proteinExistence type="predicted"/>
<comment type="caution">
    <text evidence="6">The sequence shown here is derived from an EMBL/GenBank/DDBJ whole genome shotgun (WGS) entry which is preliminary data.</text>
</comment>
<dbReference type="InterPro" id="IPR050397">
    <property type="entry name" value="Env_Response_Regulators"/>
</dbReference>
<feature type="domain" description="Cyclic nucleotide-binding" evidence="4">
    <location>
        <begin position="1"/>
        <end position="119"/>
    </location>
</feature>
<dbReference type="PROSITE" id="PS51063">
    <property type="entry name" value="HTH_CRP_2"/>
    <property type="match status" value="1"/>
</dbReference>
<dbReference type="InterPro" id="IPR036390">
    <property type="entry name" value="WH_DNA-bd_sf"/>
</dbReference>
<dbReference type="Proteomes" id="UP001465331">
    <property type="component" value="Unassembled WGS sequence"/>
</dbReference>
<evidence type="ECO:0000259" key="5">
    <source>
        <dbReference type="PROSITE" id="PS51063"/>
    </source>
</evidence>
<dbReference type="EMBL" id="JBEPIJ010000001">
    <property type="protein sequence ID" value="MES0872616.1"/>
    <property type="molecule type" value="Genomic_DNA"/>
</dbReference>
<keyword evidence="2" id="KW-0238">DNA-binding</keyword>
<name>A0ABV2A5X8_9GAMM</name>
<accession>A0ABV2A5X8</accession>
<dbReference type="Pfam" id="PF00027">
    <property type="entry name" value="cNMP_binding"/>
    <property type="match status" value="1"/>
</dbReference>
<dbReference type="SMART" id="SM00419">
    <property type="entry name" value="HTH_CRP"/>
    <property type="match status" value="1"/>
</dbReference>
<dbReference type="InterPro" id="IPR000595">
    <property type="entry name" value="cNMP-bd_dom"/>
</dbReference>
<reference evidence="6 7" key="1">
    <citation type="submission" date="2024-06" db="EMBL/GenBank/DDBJ databases">
        <authorList>
            <person name="Li Z."/>
            <person name="Jiang Y."/>
        </authorList>
    </citation>
    <scope>NUCLEOTIDE SEQUENCE [LARGE SCALE GENOMIC DNA]</scope>
    <source>
        <strain evidence="6 7">HSW-8</strain>
    </source>
</reference>
<protein>
    <submittedName>
        <fullName evidence="6">Cyclic nucleotide-binding domain-containing protein</fullName>
    </submittedName>
</protein>